<organism evidence="1 2">
    <name type="scientific">Hypoxylon rubiginosum</name>
    <dbReference type="NCBI Taxonomy" id="110542"/>
    <lineage>
        <taxon>Eukaryota</taxon>
        <taxon>Fungi</taxon>
        <taxon>Dikarya</taxon>
        <taxon>Ascomycota</taxon>
        <taxon>Pezizomycotina</taxon>
        <taxon>Sordariomycetes</taxon>
        <taxon>Xylariomycetidae</taxon>
        <taxon>Xylariales</taxon>
        <taxon>Hypoxylaceae</taxon>
        <taxon>Hypoxylon</taxon>
    </lineage>
</organism>
<reference evidence="1 2" key="1">
    <citation type="journal article" date="2022" name="New Phytol.">
        <title>Ecological generalism drives hyperdiversity of secondary metabolite gene clusters in xylarialean endophytes.</title>
        <authorList>
            <person name="Franco M.E.E."/>
            <person name="Wisecaver J.H."/>
            <person name="Arnold A.E."/>
            <person name="Ju Y.M."/>
            <person name="Slot J.C."/>
            <person name="Ahrendt S."/>
            <person name="Moore L.P."/>
            <person name="Eastman K.E."/>
            <person name="Scott K."/>
            <person name="Konkel Z."/>
            <person name="Mondo S.J."/>
            <person name="Kuo A."/>
            <person name="Hayes R.D."/>
            <person name="Haridas S."/>
            <person name="Andreopoulos B."/>
            <person name="Riley R."/>
            <person name="LaButti K."/>
            <person name="Pangilinan J."/>
            <person name="Lipzen A."/>
            <person name="Amirebrahimi M."/>
            <person name="Yan J."/>
            <person name="Adam C."/>
            <person name="Keymanesh K."/>
            <person name="Ng V."/>
            <person name="Louie K."/>
            <person name="Northen T."/>
            <person name="Drula E."/>
            <person name="Henrissat B."/>
            <person name="Hsieh H.M."/>
            <person name="Youens-Clark K."/>
            <person name="Lutzoni F."/>
            <person name="Miadlikowska J."/>
            <person name="Eastwood D.C."/>
            <person name="Hamelin R.C."/>
            <person name="Grigoriev I.V."/>
            <person name="U'Ren J.M."/>
        </authorList>
    </citation>
    <scope>NUCLEOTIDE SEQUENCE [LARGE SCALE GENOMIC DNA]</scope>
    <source>
        <strain evidence="1 2">CBS 119005</strain>
    </source>
</reference>
<dbReference type="EMBL" id="MU393431">
    <property type="protein sequence ID" value="KAI4869368.1"/>
    <property type="molecule type" value="Genomic_DNA"/>
</dbReference>
<gene>
    <name evidence="1" type="ORF">F4820DRAFT_407194</name>
</gene>
<name>A0ACB9ZED7_9PEZI</name>
<sequence>MSRLFSLISGWVTISRKLSELCDMSPTAISIKGLSTNNVGVRYQKSRSKYGWALPLLLLLLRFGTGRDVEAGASITSLGPFLTLNIVRTITGVQCLAAFGFVGPCVVHEACIAS</sequence>
<accession>A0ACB9ZED7</accession>
<evidence type="ECO:0000313" key="1">
    <source>
        <dbReference type="EMBL" id="KAI4869368.1"/>
    </source>
</evidence>
<comment type="caution">
    <text evidence="1">The sequence shown here is derived from an EMBL/GenBank/DDBJ whole genome shotgun (WGS) entry which is preliminary data.</text>
</comment>
<proteinExistence type="predicted"/>
<keyword evidence="2" id="KW-1185">Reference proteome</keyword>
<evidence type="ECO:0000313" key="2">
    <source>
        <dbReference type="Proteomes" id="UP001497700"/>
    </source>
</evidence>
<dbReference type="Proteomes" id="UP001497700">
    <property type="component" value="Unassembled WGS sequence"/>
</dbReference>
<protein>
    <submittedName>
        <fullName evidence="1">Uncharacterized protein</fullName>
    </submittedName>
</protein>